<protein>
    <recommendedName>
        <fullName evidence="5">Zinc finger PHD-type domain-containing protein</fullName>
    </recommendedName>
</protein>
<dbReference type="SUPFAM" id="SSF57903">
    <property type="entry name" value="FYVE/PHD zinc finger"/>
    <property type="match status" value="1"/>
</dbReference>
<comment type="caution">
    <text evidence="6">The sequence shown here is derived from an EMBL/GenBank/DDBJ whole genome shotgun (WGS) entry which is preliminary data.</text>
</comment>
<evidence type="ECO:0000256" key="2">
    <source>
        <dbReference type="ARBA" id="ARBA00022771"/>
    </source>
</evidence>
<gene>
    <name evidence="6" type="ORF">AC578_2546</name>
</gene>
<feature type="compositionally biased region" description="Low complexity" evidence="4">
    <location>
        <begin position="184"/>
        <end position="195"/>
    </location>
</feature>
<feature type="domain" description="Zinc finger PHD-type" evidence="5">
    <location>
        <begin position="304"/>
        <end position="359"/>
    </location>
</feature>
<dbReference type="InterPro" id="IPR013083">
    <property type="entry name" value="Znf_RING/FYVE/PHD"/>
</dbReference>
<dbReference type="PROSITE" id="PS01359">
    <property type="entry name" value="ZF_PHD_1"/>
    <property type="match status" value="1"/>
</dbReference>
<evidence type="ECO:0000313" key="7">
    <source>
        <dbReference type="Proteomes" id="UP000070133"/>
    </source>
</evidence>
<dbReference type="STRING" id="321146.A0A139HHI0"/>
<dbReference type="AlphaFoldDB" id="A0A139HHI0"/>
<keyword evidence="1" id="KW-0479">Metal-binding</keyword>
<dbReference type="SMART" id="SM00249">
    <property type="entry name" value="PHD"/>
    <property type="match status" value="1"/>
</dbReference>
<evidence type="ECO:0000256" key="3">
    <source>
        <dbReference type="ARBA" id="ARBA00022833"/>
    </source>
</evidence>
<accession>A0A139HHI0</accession>
<keyword evidence="3" id="KW-0862">Zinc</keyword>
<dbReference type="OrthoDB" id="3650976at2759"/>
<reference evidence="6 7" key="1">
    <citation type="submission" date="2015-07" db="EMBL/GenBank/DDBJ databases">
        <title>Comparative genomics of the Sigatoka disease complex on banana suggests a link between parallel evolutionary changes in Pseudocercospora fijiensis and Pseudocercospora eumusae and increased virulence on the banana host.</title>
        <authorList>
            <person name="Chang T.-C."/>
            <person name="Salvucci A."/>
            <person name="Crous P.W."/>
            <person name="Stergiopoulos I."/>
        </authorList>
    </citation>
    <scope>NUCLEOTIDE SEQUENCE [LARGE SCALE GENOMIC DNA]</scope>
    <source>
        <strain evidence="6 7">CBS 114824</strain>
    </source>
</reference>
<keyword evidence="2" id="KW-0863">Zinc-finger</keyword>
<dbReference type="Proteomes" id="UP000070133">
    <property type="component" value="Unassembled WGS sequence"/>
</dbReference>
<evidence type="ECO:0000256" key="4">
    <source>
        <dbReference type="SAM" id="MobiDB-lite"/>
    </source>
</evidence>
<dbReference type="GO" id="GO:0008270">
    <property type="term" value="F:zinc ion binding"/>
    <property type="evidence" value="ECO:0007669"/>
    <property type="project" value="UniProtKB-KW"/>
</dbReference>
<keyword evidence="7" id="KW-1185">Reference proteome</keyword>
<evidence type="ECO:0000259" key="5">
    <source>
        <dbReference type="SMART" id="SM00249"/>
    </source>
</evidence>
<feature type="region of interest" description="Disordered" evidence="4">
    <location>
        <begin position="110"/>
        <end position="232"/>
    </location>
</feature>
<sequence length="375" mass="41478">MAAITNLAAVAEAKRLEGDGRVINEWYSLKEYTKRRLGFLGKHPAFRGATRLLPGIESAGEEVFAGQQDNLSAQQVRARELVCEIDPLLPLSTTTNTDSLDDFRGYPADEWHPGFIPTPISREDTPATPAMSESSAAEPPQYSAHSGVAAVGNRPISVPVKTPQSLKRAAPADGDDEDSDDTQSNHSDSSEESSPAPAPPPRKRAKTQAAPAPARNTTKKPNLKAPASQTAPPIFHIDYDKIISGEILPRSRDQAKEGLRRRLQKLRANLPATQHPDHAPEFFDRRNFSAAEQQLISMGDGPVRCVCGDYDAPRGAEIWVGCETPECRVWQHALCMIGEDREPKKESGKDLDYYCQVCDPWYHRKLLQRLRQREN</sequence>
<dbReference type="InterPro" id="IPR011011">
    <property type="entry name" value="Znf_FYVE_PHD"/>
</dbReference>
<dbReference type="InterPro" id="IPR001965">
    <property type="entry name" value="Znf_PHD"/>
</dbReference>
<proteinExistence type="predicted"/>
<evidence type="ECO:0000256" key="1">
    <source>
        <dbReference type="ARBA" id="ARBA00022723"/>
    </source>
</evidence>
<name>A0A139HHI0_9PEZI</name>
<dbReference type="EMBL" id="LFZN01000048">
    <property type="protein sequence ID" value="KXT01931.1"/>
    <property type="molecule type" value="Genomic_DNA"/>
</dbReference>
<organism evidence="6 7">
    <name type="scientific">Pseudocercospora eumusae</name>
    <dbReference type="NCBI Taxonomy" id="321146"/>
    <lineage>
        <taxon>Eukaryota</taxon>
        <taxon>Fungi</taxon>
        <taxon>Dikarya</taxon>
        <taxon>Ascomycota</taxon>
        <taxon>Pezizomycotina</taxon>
        <taxon>Dothideomycetes</taxon>
        <taxon>Dothideomycetidae</taxon>
        <taxon>Mycosphaerellales</taxon>
        <taxon>Mycosphaerellaceae</taxon>
        <taxon>Pseudocercospora</taxon>
    </lineage>
</organism>
<dbReference type="InterPro" id="IPR019786">
    <property type="entry name" value="Zinc_finger_PHD-type_CS"/>
</dbReference>
<evidence type="ECO:0000313" key="6">
    <source>
        <dbReference type="EMBL" id="KXT01931.1"/>
    </source>
</evidence>
<dbReference type="Gene3D" id="3.30.40.10">
    <property type="entry name" value="Zinc/RING finger domain, C3HC4 (zinc finger)"/>
    <property type="match status" value="1"/>
</dbReference>